<accession>A0A915NUC3</accession>
<dbReference type="WBParaSite" id="scf7180000420353.g5178">
    <property type="protein sequence ID" value="scf7180000420353.g5178"/>
    <property type="gene ID" value="scf7180000420353.g5178"/>
</dbReference>
<evidence type="ECO:0000256" key="6">
    <source>
        <dbReference type="ARBA" id="ARBA00022989"/>
    </source>
</evidence>
<dbReference type="InterPro" id="IPR036734">
    <property type="entry name" value="Neur_chan_lig-bd_sf"/>
</dbReference>
<keyword evidence="3" id="KW-1003">Cell membrane</keyword>
<sequence>MVVNSLLPNILNVAQIVNIVSPPIVETIRNKKETENDEILNYKKECTPELIALQSSQILNNIFRDDLYDKHLTPDPLGVNVSIELALQTFYDISELSASFTADVLMSQIWLDRRLRYTHLGSCIENMTLSSNSKKSELHVSPSPNTFVLIYPNGTVWMNYRLRVEGPCYVDLWLYPFNEEECELVLESYAYNAANAVAMSWIPFFLDYRSLPARITLSVSALMSITFQYGNILKSLPRVSYVMSVDVWIFGSIAFIASSLIELAIVGHLHRKYRSRNFRRKSTLLLEQEQDMLHSISQSDAALNISMENSFIPADIEDNLFENSKTSPKNNRQKINGYGTFLLKRNNSKRSSMRRNYKLNDQNNKRIFKENGGKTKIEYKRIELLKYLKMRANKLINNIKRNCSDPVYWDEKARIYFPLSYFFFNVAYWTYYVGYHKILRQKFFNSNMLSDG</sequence>
<keyword evidence="2" id="KW-0813">Transport</keyword>
<feature type="domain" description="Neurotransmitter-gated ion-channel ligand-binding" evidence="11">
    <location>
        <begin position="56"/>
        <end position="201"/>
    </location>
</feature>
<evidence type="ECO:0000256" key="4">
    <source>
        <dbReference type="ARBA" id="ARBA00022692"/>
    </source>
</evidence>
<evidence type="ECO:0000259" key="11">
    <source>
        <dbReference type="Pfam" id="PF02931"/>
    </source>
</evidence>
<evidence type="ECO:0000256" key="8">
    <source>
        <dbReference type="ARBA" id="ARBA00023136"/>
    </source>
</evidence>
<keyword evidence="8 10" id="KW-0472">Membrane</keyword>
<evidence type="ECO:0000256" key="7">
    <source>
        <dbReference type="ARBA" id="ARBA00023065"/>
    </source>
</evidence>
<dbReference type="Gene3D" id="2.70.170.10">
    <property type="entry name" value="Neurotransmitter-gated ion-channel ligand-binding domain"/>
    <property type="match status" value="1"/>
</dbReference>
<reference evidence="13" key="1">
    <citation type="submission" date="2022-11" db="UniProtKB">
        <authorList>
            <consortium name="WormBaseParasite"/>
        </authorList>
    </citation>
    <scope>IDENTIFICATION</scope>
</reference>
<organism evidence="12 13">
    <name type="scientific">Meloidogyne floridensis</name>
    <dbReference type="NCBI Taxonomy" id="298350"/>
    <lineage>
        <taxon>Eukaryota</taxon>
        <taxon>Metazoa</taxon>
        <taxon>Ecdysozoa</taxon>
        <taxon>Nematoda</taxon>
        <taxon>Chromadorea</taxon>
        <taxon>Rhabditida</taxon>
        <taxon>Tylenchina</taxon>
        <taxon>Tylenchomorpha</taxon>
        <taxon>Tylenchoidea</taxon>
        <taxon>Meloidogynidae</taxon>
        <taxon>Meloidogyninae</taxon>
        <taxon>Meloidogyne</taxon>
    </lineage>
</organism>
<dbReference type="PRINTS" id="PR00253">
    <property type="entry name" value="GABAARECEPTR"/>
</dbReference>
<evidence type="ECO:0000313" key="12">
    <source>
        <dbReference type="Proteomes" id="UP000887560"/>
    </source>
</evidence>
<evidence type="ECO:0000256" key="10">
    <source>
        <dbReference type="SAM" id="Phobius"/>
    </source>
</evidence>
<dbReference type="Proteomes" id="UP000887560">
    <property type="component" value="Unplaced"/>
</dbReference>
<evidence type="ECO:0000256" key="9">
    <source>
        <dbReference type="ARBA" id="ARBA00023303"/>
    </source>
</evidence>
<comment type="subcellular location">
    <subcellularLocation>
        <location evidence="1">Cell membrane</location>
    </subcellularLocation>
</comment>
<evidence type="ECO:0000256" key="3">
    <source>
        <dbReference type="ARBA" id="ARBA00022475"/>
    </source>
</evidence>
<evidence type="ECO:0000313" key="13">
    <source>
        <dbReference type="WBParaSite" id="scf7180000420353.g5178"/>
    </source>
</evidence>
<dbReference type="SUPFAM" id="SSF63712">
    <property type="entry name" value="Nicotinic receptor ligand binding domain-like"/>
    <property type="match status" value="1"/>
</dbReference>
<evidence type="ECO:0000256" key="2">
    <source>
        <dbReference type="ARBA" id="ARBA00022448"/>
    </source>
</evidence>
<dbReference type="GO" id="GO:0005886">
    <property type="term" value="C:plasma membrane"/>
    <property type="evidence" value="ECO:0007669"/>
    <property type="project" value="UniProtKB-SubCell"/>
</dbReference>
<proteinExistence type="predicted"/>
<dbReference type="InterPro" id="IPR036719">
    <property type="entry name" value="Neuro-gated_channel_TM_sf"/>
</dbReference>
<dbReference type="GO" id="GO:0005230">
    <property type="term" value="F:extracellular ligand-gated monoatomic ion channel activity"/>
    <property type="evidence" value="ECO:0007669"/>
    <property type="project" value="InterPro"/>
</dbReference>
<evidence type="ECO:0000256" key="1">
    <source>
        <dbReference type="ARBA" id="ARBA00004236"/>
    </source>
</evidence>
<dbReference type="InterPro" id="IPR006202">
    <property type="entry name" value="Neur_chan_lig-bd"/>
</dbReference>
<protein>
    <recommendedName>
        <fullName evidence="11">Neurotransmitter-gated ion-channel ligand-binding domain-containing protein</fullName>
    </recommendedName>
</protein>
<dbReference type="AlphaFoldDB" id="A0A915NUC3"/>
<dbReference type="Gene3D" id="6.10.250.2810">
    <property type="match status" value="1"/>
</dbReference>
<feature type="transmembrane region" description="Helical" evidence="10">
    <location>
        <begin position="249"/>
        <end position="270"/>
    </location>
</feature>
<keyword evidence="6 10" id="KW-1133">Transmembrane helix</keyword>
<dbReference type="PANTHER" id="PTHR18945">
    <property type="entry name" value="NEUROTRANSMITTER GATED ION CHANNEL"/>
    <property type="match status" value="1"/>
</dbReference>
<keyword evidence="4 10" id="KW-0812">Transmembrane</keyword>
<keyword evidence="9" id="KW-0407">Ion channel</keyword>
<keyword evidence="7" id="KW-0406">Ion transport</keyword>
<name>A0A915NUC3_9BILA</name>
<keyword evidence="5" id="KW-0732">Signal</keyword>
<dbReference type="Pfam" id="PF02931">
    <property type="entry name" value="Neur_chan_LBD"/>
    <property type="match status" value="1"/>
</dbReference>
<dbReference type="InterPro" id="IPR006028">
    <property type="entry name" value="GABAA/Glycine_rcpt"/>
</dbReference>
<evidence type="ECO:0000256" key="5">
    <source>
        <dbReference type="ARBA" id="ARBA00022729"/>
    </source>
</evidence>
<dbReference type="SUPFAM" id="SSF90112">
    <property type="entry name" value="Neurotransmitter-gated ion-channel transmembrane pore"/>
    <property type="match status" value="1"/>
</dbReference>
<keyword evidence="12" id="KW-1185">Reference proteome</keyword>
<dbReference type="GO" id="GO:0004888">
    <property type="term" value="F:transmembrane signaling receptor activity"/>
    <property type="evidence" value="ECO:0007669"/>
    <property type="project" value="InterPro"/>
</dbReference>
<dbReference type="InterPro" id="IPR006201">
    <property type="entry name" value="Neur_channel"/>
</dbReference>